<gene>
    <name evidence="1" type="ORF">GALLR39Z86_21840</name>
</gene>
<proteinExistence type="predicted"/>
<evidence type="ECO:0008006" key="3">
    <source>
        <dbReference type="Google" id="ProtNLM"/>
    </source>
</evidence>
<dbReference type="EMBL" id="BSDT01000001">
    <property type="protein sequence ID" value="GLI42334.1"/>
    <property type="molecule type" value="Genomic_DNA"/>
</dbReference>
<dbReference type="InterPro" id="IPR036894">
    <property type="entry name" value="YbaB-like_sf"/>
</dbReference>
<organism evidence="1 2">
    <name type="scientific">Glycomyces algeriensis</name>
    <dbReference type="NCBI Taxonomy" id="256037"/>
    <lineage>
        <taxon>Bacteria</taxon>
        <taxon>Bacillati</taxon>
        <taxon>Actinomycetota</taxon>
        <taxon>Actinomycetes</taxon>
        <taxon>Glycomycetales</taxon>
        <taxon>Glycomycetaceae</taxon>
        <taxon>Glycomyces</taxon>
    </lineage>
</organism>
<dbReference type="Proteomes" id="UP001144313">
    <property type="component" value="Unassembled WGS sequence"/>
</dbReference>
<sequence length="131" mass="14314">MDRMLDPEGSRERLAAWQGRIDRLAEDTKLMSDRLEALRVTVADSNGLVTVTVDSTGNLVDMVFSERIKRQSPEVVSRTAMETIREAKQQVAERSSAIIEATLGSDSLAGRAIAERVRGRLEPGDGATGRS</sequence>
<comment type="caution">
    <text evidence="1">The sequence shown here is derived from an EMBL/GenBank/DDBJ whole genome shotgun (WGS) entry which is preliminary data.</text>
</comment>
<protein>
    <recommendedName>
        <fullName evidence="3">YbaB/EbfC DNA-binding family protein</fullName>
    </recommendedName>
</protein>
<evidence type="ECO:0000313" key="2">
    <source>
        <dbReference type="Proteomes" id="UP001144313"/>
    </source>
</evidence>
<dbReference type="Pfam" id="PF02575">
    <property type="entry name" value="YbaB_DNA_bd"/>
    <property type="match status" value="1"/>
</dbReference>
<dbReference type="GO" id="GO:0003677">
    <property type="term" value="F:DNA binding"/>
    <property type="evidence" value="ECO:0007669"/>
    <property type="project" value="InterPro"/>
</dbReference>
<evidence type="ECO:0000313" key="1">
    <source>
        <dbReference type="EMBL" id="GLI42334.1"/>
    </source>
</evidence>
<dbReference type="SUPFAM" id="SSF82607">
    <property type="entry name" value="YbaB-like"/>
    <property type="match status" value="1"/>
</dbReference>
<dbReference type="Gene3D" id="3.30.1310.10">
    <property type="entry name" value="Nucleoid-associated protein YbaB-like domain"/>
    <property type="match status" value="1"/>
</dbReference>
<name>A0A9W6G711_9ACTN</name>
<dbReference type="AlphaFoldDB" id="A0A9W6G711"/>
<keyword evidence="2" id="KW-1185">Reference proteome</keyword>
<reference evidence="1" key="1">
    <citation type="submission" date="2022-12" db="EMBL/GenBank/DDBJ databases">
        <title>Reference genome sequencing for broad-spectrum identification of bacterial and archaeal isolates by mass spectrometry.</title>
        <authorList>
            <person name="Sekiguchi Y."/>
            <person name="Tourlousse D.M."/>
        </authorList>
    </citation>
    <scope>NUCLEOTIDE SEQUENCE</scope>
    <source>
        <strain evidence="1">LLR39Z86</strain>
    </source>
</reference>
<accession>A0A9W6G711</accession>
<dbReference type="InterPro" id="IPR004401">
    <property type="entry name" value="YbaB/EbfC"/>
</dbReference>